<organism evidence="11 12">
    <name type="scientific">Flemingia macrophylla</name>
    <dbReference type="NCBI Taxonomy" id="520843"/>
    <lineage>
        <taxon>Eukaryota</taxon>
        <taxon>Viridiplantae</taxon>
        <taxon>Streptophyta</taxon>
        <taxon>Embryophyta</taxon>
        <taxon>Tracheophyta</taxon>
        <taxon>Spermatophyta</taxon>
        <taxon>Magnoliopsida</taxon>
        <taxon>eudicotyledons</taxon>
        <taxon>Gunneridae</taxon>
        <taxon>Pentapetalae</taxon>
        <taxon>rosids</taxon>
        <taxon>fabids</taxon>
        <taxon>Fabales</taxon>
        <taxon>Fabaceae</taxon>
        <taxon>Papilionoideae</taxon>
        <taxon>50 kb inversion clade</taxon>
        <taxon>NPAAA clade</taxon>
        <taxon>indigoferoid/millettioid clade</taxon>
        <taxon>Phaseoleae</taxon>
        <taxon>Flemingia</taxon>
    </lineage>
</organism>
<gene>
    <name evidence="11" type="ORF">Fmac_022739</name>
</gene>
<feature type="transmembrane region" description="Helical" evidence="9">
    <location>
        <begin position="292"/>
        <end position="313"/>
    </location>
</feature>
<proteinExistence type="inferred from homology"/>
<dbReference type="GO" id="GO:0016746">
    <property type="term" value="F:acyltransferase activity"/>
    <property type="evidence" value="ECO:0007669"/>
    <property type="project" value="UniProtKB-KW"/>
</dbReference>
<evidence type="ECO:0000256" key="4">
    <source>
        <dbReference type="ARBA" id="ARBA00022692"/>
    </source>
</evidence>
<dbReference type="Pfam" id="PF13813">
    <property type="entry name" value="MBOAT_2"/>
    <property type="match status" value="1"/>
</dbReference>
<dbReference type="EMBL" id="JBGMDY010000007">
    <property type="protein sequence ID" value="KAL2329312.1"/>
    <property type="molecule type" value="Genomic_DNA"/>
</dbReference>
<comment type="similarity">
    <text evidence="2">Belongs to the wax synthase family.</text>
</comment>
<feature type="transmembrane region" description="Helical" evidence="9">
    <location>
        <begin position="233"/>
        <end position="254"/>
    </location>
</feature>
<keyword evidence="6" id="KW-0443">Lipid metabolism</keyword>
<protein>
    <recommendedName>
        <fullName evidence="10">Wax synthase domain-containing protein</fullName>
    </recommendedName>
</protein>
<evidence type="ECO:0000256" key="9">
    <source>
        <dbReference type="SAM" id="Phobius"/>
    </source>
</evidence>
<feature type="transmembrane region" description="Helical" evidence="9">
    <location>
        <begin position="15"/>
        <end position="32"/>
    </location>
</feature>
<evidence type="ECO:0000313" key="12">
    <source>
        <dbReference type="Proteomes" id="UP001603857"/>
    </source>
</evidence>
<name>A0ABD1M0Z1_9FABA</name>
<evidence type="ECO:0000256" key="6">
    <source>
        <dbReference type="ARBA" id="ARBA00023098"/>
    </source>
</evidence>
<feature type="transmembrane region" description="Helical" evidence="9">
    <location>
        <begin position="153"/>
        <end position="177"/>
    </location>
</feature>
<dbReference type="GO" id="GO:0006629">
    <property type="term" value="P:lipid metabolic process"/>
    <property type="evidence" value="ECO:0007669"/>
    <property type="project" value="UniProtKB-KW"/>
</dbReference>
<keyword evidence="12" id="KW-1185">Reference proteome</keyword>
<dbReference type="GO" id="GO:0016020">
    <property type="term" value="C:membrane"/>
    <property type="evidence" value="ECO:0007669"/>
    <property type="project" value="UniProtKB-SubCell"/>
</dbReference>
<keyword evidence="7 9" id="KW-0472">Membrane</keyword>
<feature type="transmembrane region" description="Helical" evidence="9">
    <location>
        <begin position="44"/>
        <end position="64"/>
    </location>
</feature>
<evidence type="ECO:0000313" key="11">
    <source>
        <dbReference type="EMBL" id="KAL2329312.1"/>
    </source>
</evidence>
<feature type="transmembrane region" description="Helical" evidence="9">
    <location>
        <begin position="261"/>
        <end position="280"/>
    </location>
</feature>
<dbReference type="InterPro" id="IPR032805">
    <property type="entry name" value="Wax_synthase_dom"/>
</dbReference>
<evidence type="ECO:0000256" key="3">
    <source>
        <dbReference type="ARBA" id="ARBA00022679"/>
    </source>
</evidence>
<keyword evidence="8" id="KW-0012">Acyltransferase</keyword>
<evidence type="ECO:0000256" key="5">
    <source>
        <dbReference type="ARBA" id="ARBA00022989"/>
    </source>
</evidence>
<dbReference type="InterPro" id="IPR044851">
    <property type="entry name" value="Wax_synthase"/>
</dbReference>
<accession>A0ABD1M0Z1</accession>
<comment type="subcellular location">
    <subcellularLocation>
        <location evidence="1">Membrane</location>
        <topology evidence="1">Multi-pass membrane protein</topology>
    </subcellularLocation>
</comment>
<sequence length="346" mass="38883">MEIAESMEGESEMKNLLKVCVSVGTCLCYCYGIGKVVGGGVRRLIFLLPIISLFLFLPLTLSTVHLSGTVGFFLAWLANFKLILFAFQKGPLSHPNISFPRFAALACLPIKIKQKPHFHTHPLIYAAKGLAVAVMVKIYDYAHLIHPNLLMCLYCFHIYFLLEIILAAVAAVARALLGLELEPQFDNPIRSTSLQDFWGRRWNLMVTTILRPTVYEPTLRAAMPFLGPRWAPLPAVLGTFVVSGLMHELILFYIGRLRPTFLMTAFFLLHGLCLTLEIVLKRALTASCRLPWFLSGPLTAGFVFATCTCLFLPEFIRCRIDVRAFQEYADLGHLVKNLASQFFHAK</sequence>
<evidence type="ECO:0000256" key="1">
    <source>
        <dbReference type="ARBA" id="ARBA00004141"/>
    </source>
</evidence>
<dbReference type="PANTHER" id="PTHR31595:SF46">
    <property type="entry name" value="ACYL-COA--STEROL O-ACYLTRANSFERASE 1"/>
    <property type="match status" value="1"/>
</dbReference>
<dbReference type="AlphaFoldDB" id="A0ABD1M0Z1"/>
<reference evidence="11 12" key="1">
    <citation type="submission" date="2024-08" db="EMBL/GenBank/DDBJ databases">
        <title>Insights into the chromosomal genome structure of Flemingia macrophylla.</title>
        <authorList>
            <person name="Ding Y."/>
            <person name="Zhao Y."/>
            <person name="Bi W."/>
            <person name="Wu M."/>
            <person name="Zhao G."/>
            <person name="Gong Y."/>
            <person name="Li W."/>
            <person name="Zhang P."/>
        </authorList>
    </citation>
    <scope>NUCLEOTIDE SEQUENCE [LARGE SCALE GENOMIC DNA]</scope>
    <source>
        <strain evidence="11">DYQJB</strain>
        <tissue evidence="11">Leaf</tissue>
    </source>
</reference>
<evidence type="ECO:0000256" key="8">
    <source>
        <dbReference type="ARBA" id="ARBA00023315"/>
    </source>
</evidence>
<evidence type="ECO:0000259" key="10">
    <source>
        <dbReference type="Pfam" id="PF13813"/>
    </source>
</evidence>
<evidence type="ECO:0000256" key="2">
    <source>
        <dbReference type="ARBA" id="ARBA00007282"/>
    </source>
</evidence>
<comment type="caution">
    <text evidence="11">The sequence shown here is derived from an EMBL/GenBank/DDBJ whole genome shotgun (WGS) entry which is preliminary data.</text>
</comment>
<dbReference type="PANTHER" id="PTHR31595">
    <property type="entry name" value="LONG-CHAIN-ALCOHOL O-FATTY-ACYLTRANSFERASE 3-RELATED"/>
    <property type="match status" value="1"/>
</dbReference>
<keyword evidence="3" id="KW-0808">Transferase</keyword>
<dbReference type="PIRSF" id="PIRSF037006">
    <property type="entry name" value="Wax_synthase"/>
    <property type="match status" value="1"/>
</dbReference>
<evidence type="ECO:0000256" key="7">
    <source>
        <dbReference type="ARBA" id="ARBA00023136"/>
    </source>
</evidence>
<dbReference type="Proteomes" id="UP001603857">
    <property type="component" value="Unassembled WGS sequence"/>
</dbReference>
<keyword evidence="4 9" id="KW-0812">Transmembrane</keyword>
<dbReference type="InterPro" id="IPR017088">
    <property type="entry name" value="Wax_synthase_Magnoliopsida"/>
</dbReference>
<feature type="domain" description="Wax synthase" evidence="10">
    <location>
        <begin position="182"/>
        <end position="268"/>
    </location>
</feature>
<keyword evidence="5 9" id="KW-1133">Transmembrane helix</keyword>